<comment type="caution">
    <text evidence="1">The sequence shown here is derived from an EMBL/GenBank/DDBJ whole genome shotgun (WGS) entry which is preliminary data.</text>
</comment>
<keyword evidence="2" id="KW-1185">Reference proteome</keyword>
<dbReference type="GeneID" id="82156978"/>
<protein>
    <recommendedName>
        <fullName evidence="3">ATP-grasp domain-containing protein</fullName>
    </recommendedName>
</protein>
<dbReference type="RefSeq" id="WP_172176111.1">
    <property type="nucleotide sequence ID" value="NZ_CASGIA010000004.1"/>
</dbReference>
<accession>A0ABX2AUA2</accession>
<name>A0ABX2AUA2_9BACT</name>
<evidence type="ECO:0008006" key="3">
    <source>
        <dbReference type="Google" id="ProtNLM"/>
    </source>
</evidence>
<dbReference type="Proteomes" id="UP001193734">
    <property type="component" value="Unassembled WGS sequence"/>
</dbReference>
<gene>
    <name evidence="1" type="ORF">HPS55_04280</name>
</gene>
<reference evidence="1 2" key="1">
    <citation type="submission" date="2020-05" db="EMBL/GenBank/DDBJ databases">
        <title>Distinct polysaccharide utilization as determinants for interspecies competition between intestinal Prevotella spp.</title>
        <authorList>
            <person name="Galvez E.J.C."/>
            <person name="Iljazovic A."/>
            <person name="Strowig T."/>
        </authorList>
    </citation>
    <scope>NUCLEOTIDE SEQUENCE [LARGE SCALE GENOMIC DNA]</scope>
    <source>
        <strain evidence="1 2">PROD</strain>
    </source>
</reference>
<dbReference type="SUPFAM" id="SSF56059">
    <property type="entry name" value="Glutathione synthetase ATP-binding domain-like"/>
    <property type="match status" value="1"/>
</dbReference>
<evidence type="ECO:0000313" key="2">
    <source>
        <dbReference type="Proteomes" id="UP001193734"/>
    </source>
</evidence>
<evidence type="ECO:0000313" key="1">
    <source>
        <dbReference type="EMBL" id="NPE13553.1"/>
    </source>
</evidence>
<dbReference type="Gene3D" id="3.30.470.20">
    <property type="entry name" value="ATP-grasp fold, B domain"/>
    <property type="match status" value="1"/>
</dbReference>
<sequence>MRKIFAVYRAERFSPNSIEKDAAVLRCVCDELTQRGYSVEAVSEGELGRMTVAGISDDVSCCISMGREKSTLFLLGKWAYNTGKAVVNASAGVALCCNRRKVTETLSRAGIPLPAEHGSHGYWAKRADGVAEGACDVQFAANLSELDAVIHGMRGRGVDDIIVSAHVPGDLVKFYGVRSTGFFHICYPGDDGQWKFDDERRNGRPHHYAFSMDGLRSAAERASAAVGVDVYGGDCIVRADGSFCIIDFNDWPSFSRCREDAAVAIADIVEMRMAERVMYFKTNLETSKLMVNT</sequence>
<proteinExistence type="predicted"/>
<dbReference type="EMBL" id="JABKKE010000005">
    <property type="protein sequence ID" value="NPE13553.1"/>
    <property type="molecule type" value="Genomic_DNA"/>
</dbReference>
<organism evidence="1 2">
    <name type="scientific">Xylanibacter rodentium</name>
    <dbReference type="NCBI Taxonomy" id="2736289"/>
    <lineage>
        <taxon>Bacteria</taxon>
        <taxon>Pseudomonadati</taxon>
        <taxon>Bacteroidota</taxon>
        <taxon>Bacteroidia</taxon>
        <taxon>Bacteroidales</taxon>
        <taxon>Prevotellaceae</taxon>
        <taxon>Xylanibacter</taxon>
    </lineage>
</organism>